<name>A0A9X3XC05_9BACT</name>
<evidence type="ECO:0000313" key="2">
    <source>
        <dbReference type="EMBL" id="MDC3986565.1"/>
    </source>
</evidence>
<organism evidence="2 3">
    <name type="scientific">Polyangium jinanense</name>
    <dbReference type="NCBI Taxonomy" id="2829994"/>
    <lineage>
        <taxon>Bacteria</taxon>
        <taxon>Pseudomonadati</taxon>
        <taxon>Myxococcota</taxon>
        <taxon>Polyangia</taxon>
        <taxon>Polyangiales</taxon>
        <taxon>Polyangiaceae</taxon>
        <taxon>Polyangium</taxon>
    </lineage>
</organism>
<dbReference type="RefSeq" id="WP_272425211.1">
    <property type="nucleotide sequence ID" value="NZ_JAGTJJ010000040.1"/>
</dbReference>
<dbReference type="AlphaFoldDB" id="A0A9X3XC05"/>
<evidence type="ECO:0000256" key="1">
    <source>
        <dbReference type="SAM" id="MobiDB-lite"/>
    </source>
</evidence>
<reference evidence="2 3" key="1">
    <citation type="submission" date="2021-04" db="EMBL/GenBank/DDBJ databases">
        <title>Genome analysis of Polyangium sp.</title>
        <authorList>
            <person name="Li Y."/>
            <person name="Wang J."/>
        </authorList>
    </citation>
    <scope>NUCLEOTIDE SEQUENCE [LARGE SCALE GENOMIC DNA]</scope>
    <source>
        <strain evidence="2 3">SDU14</strain>
    </source>
</reference>
<proteinExistence type="predicted"/>
<evidence type="ECO:0000313" key="3">
    <source>
        <dbReference type="Proteomes" id="UP001151081"/>
    </source>
</evidence>
<comment type="caution">
    <text evidence="2">The sequence shown here is derived from an EMBL/GenBank/DDBJ whole genome shotgun (WGS) entry which is preliminary data.</text>
</comment>
<protein>
    <submittedName>
        <fullName evidence="2">Uncharacterized protein</fullName>
    </submittedName>
</protein>
<sequence>MSTTIRPVRSDNPGGSSELSVEEQKERLRGENKVWHIGRTGRDDNDPMAGLNGSKVDLTRVLRGRRLRGDRQR</sequence>
<feature type="region of interest" description="Disordered" evidence="1">
    <location>
        <begin position="1"/>
        <end position="57"/>
    </location>
</feature>
<keyword evidence="3" id="KW-1185">Reference proteome</keyword>
<dbReference type="EMBL" id="JAGTJJ010000040">
    <property type="protein sequence ID" value="MDC3986565.1"/>
    <property type="molecule type" value="Genomic_DNA"/>
</dbReference>
<accession>A0A9X3XC05</accession>
<feature type="compositionally biased region" description="Basic and acidic residues" evidence="1">
    <location>
        <begin position="22"/>
        <end position="45"/>
    </location>
</feature>
<gene>
    <name evidence="2" type="ORF">KEG57_39180</name>
</gene>
<dbReference type="Proteomes" id="UP001151081">
    <property type="component" value="Unassembled WGS sequence"/>
</dbReference>